<dbReference type="SMART" id="SM00064">
    <property type="entry name" value="FYVE"/>
    <property type="match status" value="1"/>
</dbReference>
<evidence type="ECO:0000313" key="11">
    <source>
        <dbReference type="Proteomes" id="UP001233172"/>
    </source>
</evidence>
<keyword evidence="5 6" id="KW-0040">ANK repeat</keyword>
<dbReference type="AlphaFoldDB" id="A0AAD8F8B4"/>
<gene>
    <name evidence="10" type="ORF">Bpfe_016378</name>
</gene>
<dbReference type="FunFam" id="3.30.40.10:FF:000104">
    <property type="entry name" value="Ankyrin repeat and FYVE domain-containing 1"/>
    <property type="match status" value="1"/>
</dbReference>
<proteinExistence type="predicted"/>
<feature type="repeat" description="ANK" evidence="6">
    <location>
        <begin position="760"/>
        <end position="792"/>
    </location>
</feature>
<evidence type="ECO:0000256" key="3">
    <source>
        <dbReference type="ARBA" id="ARBA00022771"/>
    </source>
</evidence>
<organism evidence="10 11">
    <name type="scientific">Biomphalaria pfeifferi</name>
    <name type="common">Bloodfluke planorb</name>
    <name type="synonym">Freshwater snail</name>
    <dbReference type="NCBI Taxonomy" id="112525"/>
    <lineage>
        <taxon>Eukaryota</taxon>
        <taxon>Metazoa</taxon>
        <taxon>Spiralia</taxon>
        <taxon>Lophotrochozoa</taxon>
        <taxon>Mollusca</taxon>
        <taxon>Gastropoda</taxon>
        <taxon>Heterobranchia</taxon>
        <taxon>Euthyneura</taxon>
        <taxon>Panpulmonata</taxon>
        <taxon>Hygrophila</taxon>
        <taxon>Lymnaeoidea</taxon>
        <taxon>Planorbidae</taxon>
        <taxon>Biomphalaria</taxon>
    </lineage>
</organism>
<dbReference type="InterPro" id="IPR049764">
    <property type="entry name" value="ANFY1_FYVE"/>
</dbReference>
<feature type="repeat" description="ANK" evidence="6">
    <location>
        <begin position="88"/>
        <end position="120"/>
    </location>
</feature>
<feature type="repeat" description="ANK" evidence="6">
    <location>
        <begin position="363"/>
        <end position="395"/>
    </location>
</feature>
<feature type="repeat" description="ANK" evidence="6">
    <location>
        <begin position="313"/>
        <end position="345"/>
    </location>
</feature>
<dbReference type="PANTHER" id="PTHR24198:SF191">
    <property type="entry name" value="RABANKYRIN-5-LIKE"/>
    <property type="match status" value="1"/>
</dbReference>
<dbReference type="Gene3D" id="1.25.40.20">
    <property type="entry name" value="Ankyrin repeat-containing domain"/>
    <property type="match status" value="6"/>
</dbReference>
<reference evidence="10" key="2">
    <citation type="submission" date="2023-04" db="EMBL/GenBank/DDBJ databases">
        <authorList>
            <person name="Bu L."/>
            <person name="Lu L."/>
            <person name="Laidemitt M.R."/>
            <person name="Zhang S.M."/>
            <person name="Mutuku M."/>
            <person name="Mkoji G."/>
            <person name="Steinauer M."/>
            <person name="Loker E.S."/>
        </authorList>
    </citation>
    <scope>NUCLEOTIDE SEQUENCE</scope>
    <source>
        <strain evidence="10">KasaAsao</strain>
        <tissue evidence="10">Whole Snail</tissue>
    </source>
</reference>
<dbReference type="PROSITE" id="PS50297">
    <property type="entry name" value="ANK_REP_REGION"/>
    <property type="match status" value="5"/>
</dbReference>
<feature type="repeat" description="ANK" evidence="6">
    <location>
        <begin position="509"/>
        <end position="541"/>
    </location>
</feature>
<evidence type="ECO:0000256" key="7">
    <source>
        <dbReference type="PROSITE-ProRule" id="PRU00091"/>
    </source>
</evidence>
<dbReference type="InterPro" id="IPR011011">
    <property type="entry name" value="Znf_FYVE_PHD"/>
</dbReference>
<feature type="domain" description="FYVE-type" evidence="9">
    <location>
        <begin position="926"/>
        <end position="986"/>
    </location>
</feature>
<dbReference type="GO" id="GO:0008270">
    <property type="term" value="F:zinc ion binding"/>
    <property type="evidence" value="ECO:0007669"/>
    <property type="project" value="UniProtKB-KW"/>
</dbReference>
<dbReference type="PANTHER" id="PTHR24198">
    <property type="entry name" value="ANKYRIN REPEAT AND PROTEIN KINASE DOMAIN-CONTAINING PROTEIN"/>
    <property type="match status" value="1"/>
</dbReference>
<dbReference type="Pfam" id="PF01363">
    <property type="entry name" value="FYVE"/>
    <property type="match status" value="1"/>
</dbReference>
<dbReference type="CDD" id="cd15728">
    <property type="entry name" value="FYVE_ANFY1"/>
    <property type="match status" value="1"/>
</dbReference>
<evidence type="ECO:0000256" key="8">
    <source>
        <dbReference type="SAM" id="MobiDB-lite"/>
    </source>
</evidence>
<comment type="caution">
    <text evidence="10">The sequence shown here is derived from an EMBL/GenBank/DDBJ whole genome shotgun (WGS) entry which is preliminary data.</text>
</comment>
<keyword evidence="2" id="KW-0677">Repeat</keyword>
<reference evidence="10" key="1">
    <citation type="journal article" date="2023" name="PLoS Negl. Trop. Dis.">
        <title>A genome sequence for Biomphalaria pfeifferi, the major vector snail for the human-infecting parasite Schistosoma mansoni.</title>
        <authorList>
            <person name="Bu L."/>
            <person name="Lu L."/>
            <person name="Laidemitt M.R."/>
            <person name="Zhang S.M."/>
            <person name="Mutuku M."/>
            <person name="Mkoji G."/>
            <person name="Steinauer M."/>
            <person name="Loker E.S."/>
        </authorList>
    </citation>
    <scope>NUCLEOTIDE SEQUENCE</scope>
    <source>
        <strain evidence="10">KasaAsao</strain>
    </source>
</reference>
<dbReference type="SUPFAM" id="SSF48403">
    <property type="entry name" value="Ankyrin repeat"/>
    <property type="match status" value="3"/>
</dbReference>
<feature type="region of interest" description="Disordered" evidence="8">
    <location>
        <begin position="575"/>
        <end position="594"/>
    </location>
</feature>
<feature type="repeat" description="ANK" evidence="6">
    <location>
        <begin position="727"/>
        <end position="759"/>
    </location>
</feature>
<feature type="repeat" description="ANK" evidence="6">
    <location>
        <begin position="280"/>
        <end position="312"/>
    </location>
</feature>
<dbReference type="InterPro" id="IPR017455">
    <property type="entry name" value="Znf_FYVE-rel"/>
</dbReference>
<feature type="non-terminal residue" evidence="10">
    <location>
        <position position="1"/>
    </location>
</feature>
<dbReference type="PRINTS" id="PR01415">
    <property type="entry name" value="ANKYRIN"/>
</dbReference>
<accession>A0AAD8F8B4</accession>
<dbReference type="InterPro" id="IPR036770">
    <property type="entry name" value="Ankyrin_rpt-contain_sf"/>
</dbReference>
<evidence type="ECO:0000313" key="10">
    <source>
        <dbReference type="EMBL" id="KAK0054111.1"/>
    </source>
</evidence>
<dbReference type="CDD" id="cd18501">
    <property type="entry name" value="BACK_ANKFY1_Rank5"/>
    <property type="match status" value="1"/>
</dbReference>
<sequence length="991" mass="108388">CENGLITFVNMKNCIKFYQTAEEMQAENQFTSEDFSSMPAPLLYKMFKAKTEYPLHTAIRAVREDVVFLYLIEFDSQLSVKVNEVDNKGDLALDLALKTHQKSIAQTLVANKADVNRKDNSGKCLLYKSIQRGDEEAATFLILNGCDTNMATHLDKETPLHMVANFDPKVTDPEVIKGMANIAKLLLEHKADVNAQDSTGSTPLHNAIISRNEPVFQVLLSCHKINTEIKNSDGHTVLWLALHKQAETAADVKSMLYGEDSLAAKLIRAGASPDAVEPESGNTLLHLAAQHGYEAAGIFLTDHRANVNQPNFKGETPLHIACEEGLTELARKLLEQGSNPNAQTLRTPTTSVLDYEANSQEVSQQTPLHLALTKGHHSVVQVFLDYKKELSKSGNTSTKVLPNFNVKDSVGQTVLGLALWNNMHDMADKLLACGANINEKNAAGMTLLHQAIEKQDTESALFLMDHLADLEAISPDEQSVIQHAISRHLPVVVEALCKRGVNKDTIDAQGNCPLWQALDSGQEEIAHTLVKFGCDVNLWSQSPGGYFHTLLHRALDQNNEAIACFLIRSGCDKNSPRRPGPNGEGAEEGSDGQSPLHMACAWGLEMVVQCLMEHNADVNAQDSEGKTPVHIAIDNQFPVVISLLLSHPGLDLTTRDKKNNTPFAAAMMKKDNKAAQAILSREPTAAEQVDSKGKNFLHTAIQKADIESVLFLLSVHANVNSRTQDSQNLTPLHLAVLTGSEIIVRNLLLAGASVDERTKNCETALHLAATKDCHTIVSILLDNRADFDAVDENLNNALHRAVIQGNINTVKVLLMESTINAEAVNARGQNALHLLGQYGKDNAAAIFELFKETMPEYPIDKPDHEGNTAILLAYLNGNGSLCRALVRAGACLGKVNKQGLSIFNAPVATKQLLIKLLDMLSKEPPWSDGETCLECMAKFNIKTRKHHCRHCGRLLCAKCSSKDMPIIKFNLSKPVRVCDVCFDVLSIGGQA</sequence>
<dbReference type="Pfam" id="PF12796">
    <property type="entry name" value="Ank_2"/>
    <property type="match status" value="6"/>
</dbReference>
<evidence type="ECO:0000259" key="9">
    <source>
        <dbReference type="PROSITE" id="PS50178"/>
    </source>
</evidence>
<evidence type="ECO:0000256" key="4">
    <source>
        <dbReference type="ARBA" id="ARBA00022833"/>
    </source>
</evidence>
<dbReference type="Proteomes" id="UP001233172">
    <property type="component" value="Unassembled WGS sequence"/>
</dbReference>
<dbReference type="InterPro" id="IPR000306">
    <property type="entry name" value="Znf_FYVE"/>
</dbReference>
<dbReference type="InterPro" id="IPR049763">
    <property type="entry name" value="ANKFY1_BACK"/>
</dbReference>
<evidence type="ECO:0000256" key="5">
    <source>
        <dbReference type="ARBA" id="ARBA00023043"/>
    </source>
</evidence>
<dbReference type="InterPro" id="IPR013083">
    <property type="entry name" value="Znf_RING/FYVE/PHD"/>
</dbReference>
<keyword evidence="1" id="KW-0479">Metal-binding</keyword>
<keyword evidence="11" id="KW-1185">Reference proteome</keyword>
<feature type="repeat" description="ANK" evidence="6">
    <location>
        <begin position="410"/>
        <end position="442"/>
    </location>
</feature>
<keyword evidence="3 7" id="KW-0863">Zinc-finger</keyword>
<dbReference type="Gene3D" id="3.30.40.10">
    <property type="entry name" value="Zinc/RING finger domain, C3HC4 (zinc finger)"/>
    <property type="match status" value="1"/>
</dbReference>
<keyword evidence="4" id="KW-0862">Zinc</keyword>
<dbReference type="PROSITE" id="PS50088">
    <property type="entry name" value="ANK_REPEAT"/>
    <property type="match status" value="10"/>
</dbReference>
<protein>
    <submittedName>
        <fullName evidence="10">Rabankyrin-5 isoform X2</fullName>
    </submittedName>
</protein>
<evidence type="ECO:0000256" key="2">
    <source>
        <dbReference type="ARBA" id="ARBA00022737"/>
    </source>
</evidence>
<feature type="repeat" description="ANK" evidence="6">
    <location>
        <begin position="692"/>
        <end position="724"/>
    </location>
</feature>
<name>A0AAD8F8B4_BIOPF</name>
<dbReference type="SUPFAM" id="SSF57903">
    <property type="entry name" value="FYVE/PHD zinc finger"/>
    <property type="match status" value="1"/>
</dbReference>
<feature type="repeat" description="ANK" evidence="6">
    <location>
        <begin position="591"/>
        <end position="623"/>
    </location>
</feature>
<dbReference type="EMBL" id="JASAOG010000080">
    <property type="protein sequence ID" value="KAK0054111.1"/>
    <property type="molecule type" value="Genomic_DNA"/>
</dbReference>
<dbReference type="SMART" id="SM00248">
    <property type="entry name" value="ANK"/>
    <property type="match status" value="21"/>
</dbReference>
<dbReference type="InterPro" id="IPR002110">
    <property type="entry name" value="Ankyrin_rpt"/>
</dbReference>
<dbReference type="PROSITE" id="PS50178">
    <property type="entry name" value="ZF_FYVE"/>
    <property type="match status" value="1"/>
</dbReference>
<evidence type="ECO:0000256" key="1">
    <source>
        <dbReference type="ARBA" id="ARBA00022723"/>
    </source>
</evidence>
<evidence type="ECO:0000256" key="6">
    <source>
        <dbReference type="PROSITE-ProRule" id="PRU00023"/>
    </source>
</evidence>